<reference evidence="1" key="1">
    <citation type="submission" date="2015-07" db="EMBL/GenBank/DDBJ databases">
        <title>MeaNS - Measles Nucleotide Surveillance Program.</title>
        <authorList>
            <person name="Tran T."/>
            <person name="Druce J."/>
        </authorList>
    </citation>
    <scope>NUCLEOTIDE SEQUENCE</scope>
    <source>
        <strain evidence="1">UCB-OBI-ISO-001</strain>
        <tissue evidence="1">Gonad</tissue>
    </source>
</reference>
<dbReference type="EMBL" id="KQ419448">
    <property type="protein sequence ID" value="KOF83524.1"/>
    <property type="molecule type" value="Genomic_DNA"/>
</dbReference>
<sequence length="142" mass="16424">HKHSKKCNRTAMTGYVSTREVQKRQMEDADLRPVVEWLQQKATRPSWEEVFRSSPETKSYWGQWDRLRLNNGLLERRWKTPDGFNEYWQLVIPKKTRPDLLEEAHNQITSGHLGGKESIESAAAQILLEGHASGRPGMVSIL</sequence>
<evidence type="ECO:0000313" key="1">
    <source>
        <dbReference type="EMBL" id="KOF83524.1"/>
    </source>
</evidence>
<name>A0A0L8H357_OCTBM</name>
<dbReference type="Gene3D" id="1.10.340.70">
    <property type="match status" value="1"/>
</dbReference>
<proteinExistence type="predicted"/>
<dbReference type="STRING" id="37653.A0A0L8H357"/>
<gene>
    <name evidence="1" type="ORF">OCBIM_22023629mg</name>
</gene>
<dbReference type="AlphaFoldDB" id="A0A0L8H357"/>
<protein>
    <recommendedName>
        <fullName evidence="2">Integrase zinc-binding domain-containing protein</fullName>
    </recommendedName>
</protein>
<feature type="non-terminal residue" evidence="1">
    <location>
        <position position="1"/>
    </location>
</feature>
<accession>A0A0L8H357</accession>
<evidence type="ECO:0008006" key="2">
    <source>
        <dbReference type="Google" id="ProtNLM"/>
    </source>
</evidence>
<dbReference type="FunFam" id="1.10.340.70:FF:000001">
    <property type="entry name" value="Retrovirus-related Pol polyprotein from transposon gypsy-like Protein"/>
    <property type="match status" value="1"/>
</dbReference>
<organism evidence="1">
    <name type="scientific">Octopus bimaculoides</name>
    <name type="common">California two-spotted octopus</name>
    <dbReference type="NCBI Taxonomy" id="37653"/>
    <lineage>
        <taxon>Eukaryota</taxon>
        <taxon>Metazoa</taxon>
        <taxon>Spiralia</taxon>
        <taxon>Lophotrochozoa</taxon>
        <taxon>Mollusca</taxon>
        <taxon>Cephalopoda</taxon>
        <taxon>Coleoidea</taxon>
        <taxon>Octopodiformes</taxon>
        <taxon>Octopoda</taxon>
        <taxon>Incirrata</taxon>
        <taxon>Octopodidae</taxon>
        <taxon>Octopus</taxon>
    </lineage>
</organism>